<dbReference type="InterPro" id="IPR006143">
    <property type="entry name" value="RND_pump_MFP"/>
</dbReference>
<dbReference type="EMBL" id="CP018632">
    <property type="protein sequence ID" value="ASJ70626.1"/>
    <property type="molecule type" value="Genomic_DNA"/>
</dbReference>
<dbReference type="PANTHER" id="PTHR30469">
    <property type="entry name" value="MULTIDRUG RESISTANCE PROTEIN MDTA"/>
    <property type="match status" value="1"/>
</dbReference>
<comment type="similarity">
    <text evidence="1">Belongs to the membrane fusion protein (MFP) (TC 8.A.1) family.</text>
</comment>
<dbReference type="PANTHER" id="PTHR30469:SF15">
    <property type="entry name" value="HLYD FAMILY OF SECRETION PROTEINS"/>
    <property type="match status" value="1"/>
</dbReference>
<dbReference type="NCBIfam" id="TIGR01730">
    <property type="entry name" value="RND_mfp"/>
    <property type="match status" value="1"/>
</dbReference>
<gene>
    <name evidence="3" type="primary">czcB_1</name>
    <name evidence="3" type="ORF">IMCC3135_02565</name>
</gene>
<keyword evidence="2" id="KW-0732">Signal</keyword>
<protein>
    <submittedName>
        <fullName evidence="3">Cobalt-zinc-cadmium resistance protein CzcB</fullName>
    </submittedName>
</protein>
<dbReference type="Gene3D" id="2.40.30.170">
    <property type="match status" value="1"/>
</dbReference>
<sequence>MKWNNWINCTCWLLGCLFASSSVAAEQKPFECLMEPMRIIEVGSPVQGVIKQLLVDRSDFVTRGQAIIELEAEAENINLAAANARASMQSEVSAREADLVLAKLNLARMQKLQEQNLVPTQKWDEARAQQQVAAAALVQALENLKIAQIDAQRALHSLAQKTIRSPIDGVVVAQQAFAGEFVYDNPLMTLAQLDPLRIEVVLPARLFGSFKPGDTALIRPEIDHAEPLQATIQVVDRLLDTRSGTFGVRLTLPNPQLSIPGGQKCQLEFQSDVVLVTSEQ</sequence>
<evidence type="ECO:0000256" key="2">
    <source>
        <dbReference type="SAM" id="SignalP"/>
    </source>
</evidence>
<feature type="signal peptide" evidence="2">
    <location>
        <begin position="1"/>
        <end position="24"/>
    </location>
</feature>
<proteinExistence type="inferred from homology"/>
<dbReference type="RefSeq" id="WP_088916151.1">
    <property type="nucleotide sequence ID" value="NZ_CP018632.1"/>
</dbReference>
<evidence type="ECO:0000313" key="3">
    <source>
        <dbReference type="EMBL" id="ASJ70626.1"/>
    </source>
</evidence>
<dbReference type="SUPFAM" id="SSF111369">
    <property type="entry name" value="HlyD-like secretion proteins"/>
    <property type="match status" value="1"/>
</dbReference>
<name>A0A2Z2NH57_9GAMM</name>
<evidence type="ECO:0000313" key="4">
    <source>
        <dbReference type="Proteomes" id="UP000250079"/>
    </source>
</evidence>
<accession>A0A2Z2NH57</accession>
<reference evidence="3 4" key="1">
    <citation type="submission" date="2016-12" db="EMBL/GenBank/DDBJ databases">
        <authorList>
            <person name="Song W.-J."/>
            <person name="Kurnit D.M."/>
        </authorList>
    </citation>
    <scope>NUCLEOTIDE SEQUENCE [LARGE SCALE GENOMIC DNA]</scope>
    <source>
        <strain evidence="3 4">IMCC3135</strain>
    </source>
</reference>
<dbReference type="Proteomes" id="UP000250079">
    <property type="component" value="Chromosome"/>
</dbReference>
<dbReference type="Gene3D" id="1.10.287.470">
    <property type="entry name" value="Helix hairpin bin"/>
    <property type="match status" value="1"/>
</dbReference>
<dbReference type="OrthoDB" id="9806939at2"/>
<keyword evidence="4" id="KW-1185">Reference proteome</keyword>
<dbReference type="Gene3D" id="2.40.50.100">
    <property type="match status" value="1"/>
</dbReference>
<dbReference type="GO" id="GO:1990281">
    <property type="term" value="C:efflux pump complex"/>
    <property type="evidence" value="ECO:0007669"/>
    <property type="project" value="TreeGrafter"/>
</dbReference>
<dbReference type="AlphaFoldDB" id="A0A2Z2NH57"/>
<dbReference type="KEGG" id="gai:IMCC3135_02565"/>
<organism evidence="3 4">
    <name type="scientific">Granulosicoccus antarcticus IMCC3135</name>
    <dbReference type="NCBI Taxonomy" id="1192854"/>
    <lineage>
        <taxon>Bacteria</taxon>
        <taxon>Pseudomonadati</taxon>
        <taxon>Pseudomonadota</taxon>
        <taxon>Gammaproteobacteria</taxon>
        <taxon>Chromatiales</taxon>
        <taxon>Granulosicoccaceae</taxon>
        <taxon>Granulosicoccus</taxon>
    </lineage>
</organism>
<dbReference type="PROSITE" id="PS51257">
    <property type="entry name" value="PROKAR_LIPOPROTEIN"/>
    <property type="match status" value="1"/>
</dbReference>
<feature type="chain" id="PRO_5016402659" evidence="2">
    <location>
        <begin position="25"/>
        <end position="280"/>
    </location>
</feature>
<dbReference type="GO" id="GO:0015562">
    <property type="term" value="F:efflux transmembrane transporter activity"/>
    <property type="evidence" value="ECO:0007669"/>
    <property type="project" value="TreeGrafter"/>
</dbReference>
<evidence type="ECO:0000256" key="1">
    <source>
        <dbReference type="ARBA" id="ARBA00009477"/>
    </source>
</evidence>